<evidence type="ECO:0000313" key="6">
    <source>
        <dbReference type="EMBL" id="VDP74012.1"/>
    </source>
</evidence>
<evidence type="ECO:0000256" key="1">
    <source>
        <dbReference type="ARBA" id="ARBA00012276"/>
    </source>
</evidence>
<dbReference type="WBParaSite" id="ECPE_0000492801-mRNA-1">
    <property type="protein sequence ID" value="ECPE_0000492801-mRNA-1"/>
    <property type="gene ID" value="ECPE_0000492801"/>
</dbReference>
<proteinExistence type="predicted"/>
<evidence type="ECO:0000259" key="5">
    <source>
        <dbReference type="Pfam" id="PF18100"/>
    </source>
</evidence>
<dbReference type="InterPro" id="IPR040844">
    <property type="entry name" value="PDE4_UCR"/>
</dbReference>
<evidence type="ECO:0000313" key="7">
    <source>
        <dbReference type="Proteomes" id="UP000272942"/>
    </source>
</evidence>
<evidence type="ECO:0000256" key="3">
    <source>
        <dbReference type="ARBA" id="ARBA00023149"/>
    </source>
</evidence>
<evidence type="ECO:0000256" key="4">
    <source>
        <dbReference type="SAM" id="MobiDB-lite"/>
    </source>
</evidence>
<dbReference type="Proteomes" id="UP000272942">
    <property type="component" value="Unassembled WGS sequence"/>
</dbReference>
<dbReference type="EMBL" id="UZAN01041754">
    <property type="protein sequence ID" value="VDP74012.1"/>
    <property type="molecule type" value="Genomic_DNA"/>
</dbReference>
<sequence>MWTSCCFVNKRRSGRVKTSIQSINITKHGAHPTGKSSSNELSEKPLIDATANGYQLSHERRSLPDVVITSASMAPTKALPMTRPSLQLDRETGRRPTLDVETTARLAEAESIGFEDLAGTDAPGTKTSYRSKSLGSTQLTKQMGGMYKPIAQSRASTSNATQTDDVLCMDKVSKKANLMRLATLKGFQKHLRKLSTLRHSHTPDAGSKVDAELRQNTSSRASKDSRIVEENDDSSEQASVGDCLGQLPPKSLTRGNRFIRYSVSEGSHKSAVVNESSNYTAAAPRPGGIRRGSLCIFSQVDEPIVTPFAQILASLRRVRANFILLTNVSSLRE</sequence>
<accession>A0A183AD81</accession>
<reference evidence="6 7" key="2">
    <citation type="submission" date="2018-11" db="EMBL/GenBank/DDBJ databases">
        <authorList>
            <consortium name="Pathogen Informatics"/>
        </authorList>
    </citation>
    <scope>NUCLEOTIDE SEQUENCE [LARGE SCALE GENOMIC DNA]</scope>
    <source>
        <strain evidence="6 7">Egypt</strain>
    </source>
</reference>
<keyword evidence="7" id="KW-1185">Reference proteome</keyword>
<dbReference type="EC" id="3.1.4.53" evidence="1"/>
<reference evidence="8" key="1">
    <citation type="submission" date="2016-06" db="UniProtKB">
        <authorList>
            <consortium name="WormBaseParasite"/>
        </authorList>
    </citation>
    <scope>IDENTIFICATION</scope>
</reference>
<evidence type="ECO:0000256" key="2">
    <source>
        <dbReference type="ARBA" id="ARBA00022801"/>
    </source>
</evidence>
<name>A0A183AD81_9TREM</name>
<feature type="region of interest" description="Disordered" evidence="4">
    <location>
        <begin position="197"/>
        <end position="248"/>
    </location>
</feature>
<dbReference type="AlphaFoldDB" id="A0A183AD81"/>
<organism evidence="8">
    <name type="scientific">Echinostoma caproni</name>
    <dbReference type="NCBI Taxonomy" id="27848"/>
    <lineage>
        <taxon>Eukaryota</taxon>
        <taxon>Metazoa</taxon>
        <taxon>Spiralia</taxon>
        <taxon>Lophotrochozoa</taxon>
        <taxon>Platyhelminthes</taxon>
        <taxon>Trematoda</taxon>
        <taxon>Digenea</taxon>
        <taxon>Plagiorchiida</taxon>
        <taxon>Echinostomata</taxon>
        <taxon>Echinostomatoidea</taxon>
        <taxon>Echinostomatidae</taxon>
        <taxon>Echinostoma</taxon>
    </lineage>
</organism>
<evidence type="ECO:0000313" key="8">
    <source>
        <dbReference type="WBParaSite" id="ECPE_0000492801-mRNA-1"/>
    </source>
</evidence>
<feature type="domain" description="Phosphodiesterase 4 upstream conserved regions (UCR)" evidence="5">
    <location>
        <begin position="305"/>
        <end position="329"/>
    </location>
</feature>
<keyword evidence="3" id="KW-0114">cAMP</keyword>
<dbReference type="Pfam" id="PF18100">
    <property type="entry name" value="PDE4_UCR"/>
    <property type="match status" value="1"/>
</dbReference>
<protein>
    <recommendedName>
        <fullName evidence="1">3',5'-cyclic-AMP phosphodiesterase</fullName>
        <ecNumber evidence="1">3.1.4.53</ecNumber>
    </recommendedName>
</protein>
<dbReference type="GO" id="GO:0004115">
    <property type="term" value="F:3',5'-cyclic-AMP phosphodiesterase activity"/>
    <property type="evidence" value="ECO:0007669"/>
    <property type="project" value="UniProtKB-EC"/>
</dbReference>
<dbReference type="OrthoDB" id="189220at2759"/>
<gene>
    <name evidence="6" type="ORF">ECPE_LOCUS4916</name>
</gene>
<keyword evidence="2" id="KW-0378">Hydrolase</keyword>